<dbReference type="OMA" id="STQRDRM"/>
<dbReference type="EMBL" id="KV878979">
    <property type="protein sequence ID" value="OJJ98675.1"/>
    <property type="molecule type" value="Genomic_DNA"/>
</dbReference>
<dbReference type="GeneID" id="30970231"/>
<protein>
    <submittedName>
        <fullName evidence="1">Uncharacterized protein</fullName>
    </submittedName>
</protein>
<dbReference type="RefSeq" id="XP_020055015.1">
    <property type="nucleotide sequence ID" value="XM_020196417.1"/>
</dbReference>
<gene>
    <name evidence="1" type="ORF">ASPACDRAFT_121230</name>
</gene>
<reference evidence="2" key="1">
    <citation type="journal article" date="2017" name="Genome Biol.">
        <title>Comparative genomics reveals high biological diversity and specific adaptations in the industrially and medically important fungal genus Aspergillus.</title>
        <authorList>
            <person name="de Vries R.P."/>
            <person name="Riley R."/>
            <person name="Wiebenga A."/>
            <person name="Aguilar-Osorio G."/>
            <person name="Amillis S."/>
            <person name="Uchima C.A."/>
            <person name="Anderluh G."/>
            <person name="Asadollahi M."/>
            <person name="Askin M."/>
            <person name="Barry K."/>
            <person name="Battaglia E."/>
            <person name="Bayram O."/>
            <person name="Benocci T."/>
            <person name="Braus-Stromeyer S.A."/>
            <person name="Caldana C."/>
            <person name="Canovas D."/>
            <person name="Cerqueira G.C."/>
            <person name="Chen F."/>
            <person name="Chen W."/>
            <person name="Choi C."/>
            <person name="Clum A."/>
            <person name="Dos Santos R.A."/>
            <person name="Damasio A.R."/>
            <person name="Diallinas G."/>
            <person name="Emri T."/>
            <person name="Fekete E."/>
            <person name="Flipphi M."/>
            <person name="Freyberg S."/>
            <person name="Gallo A."/>
            <person name="Gournas C."/>
            <person name="Habgood R."/>
            <person name="Hainaut M."/>
            <person name="Harispe M.L."/>
            <person name="Henrissat B."/>
            <person name="Hilden K.S."/>
            <person name="Hope R."/>
            <person name="Hossain A."/>
            <person name="Karabika E."/>
            <person name="Karaffa L."/>
            <person name="Karanyi Z."/>
            <person name="Krasevec N."/>
            <person name="Kuo A."/>
            <person name="Kusch H."/>
            <person name="LaButti K."/>
            <person name="Lagendijk E.L."/>
            <person name="Lapidus A."/>
            <person name="Levasseur A."/>
            <person name="Lindquist E."/>
            <person name="Lipzen A."/>
            <person name="Logrieco A.F."/>
            <person name="MacCabe A."/>
            <person name="Maekelae M.R."/>
            <person name="Malavazi I."/>
            <person name="Melin P."/>
            <person name="Meyer V."/>
            <person name="Mielnichuk N."/>
            <person name="Miskei M."/>
            <person name="Molnar A.P."/>
            <person name="Mule G."/>
            <person name="Ngan C.Y."/>
            <person name="Orejas M."/>
            <person name="Orosz E."/>
            <person name="Ouedraogo J.P."/>
            <person name="Overkamp K.M."/>
            <person name="Park H.-S."/>
            <person name="Perrone G."/>
            <person name="Piumi F."/>
            <person name="Punt P.J."/>
            <person name="Ram A.F."/>
            <person name="Ramon A."/>
            <person name="Rauscher S."/>
            <person name="Record E."/>
            <person name="Riano-Pachon D.M."/>
            <person name="Robert V."/>
            <person name="Roehrig J."/>
            <person name="Ruller R."/>
            <person name="Salamov A."/>
            <person name="Salih N.S."/>
            <person name="Samson R.A."/>
            <person name="Sandor E."/>
            <person name="Sanguinetti M."/>
            <person name="Schuetze T."/>
            <person name="Sepcic K."/>
            <person name="Shelest E."/>
            <person name="Sherlock G."/>
            <person name="Sophianopoulou V."/>
            <person name="Squina F.M."/>
            <person name="Sun H."/>
            <person name="Susca A."/>
            <person name="Todd R.B."/>
            <person name="Tsang A."/>
            <person name="Unkles S.E."/>
            <person name="van de Wiele N."/>
            <person name="van Rossen-Uffink D."/>
            <person name="Oliveira J.V."/>
            <person name="Vesth T.C."/>
            <person name="Visser J."/>
            <person name="Yu J.-H."/>
            <person name="Zhou M."/>
            <person name="Andersen M.R."/>
            <person name="Archer D.B."/>
            <person name="Baker S.E."/>
            <person name="Benoit I."/>
            <person name="Brakhage A.A."/>
            <person name="Braus G.H."/>
            <person name="Fischer R."/>
            <person name="Frisvad J.C."/>
            <person name="Goldman G.H."/>
            <person name="Houbraken J."/>
            <person name="Oakley B."/>
            <person name="Pocsi I."/>
            <person name="Scazzocchio C."/>
            <person name="Seiboth B."/>
            <person name="vanKuyk P.A."/>
            <person name="Wortman J."/>
            <person name="Dyer P.S."/>
            <person name="Grigoriev I.V."/>
        </authorList>
    </citation>
    <scope>NUCLEOTIDE SEQUENCE [LARGE SCALE GENOMIC DNA]</scope>
    <source>
        <strain evidence="2">ATCC 16872 / CBS 172.66 / WB 5094</strain>
    </source>
</reference>
<keyword evidence="2" id="KW-1185">Reference proteome</keyword>
<dbReference type="Proteomes" id="UP000184546">
    <property type="component" value="Unassembled WGS sequence"/>
</dbReference>
<organism evidence="1 2">
    <name type="scientific">Aspergillus aculeatus (strain ATCC 16872 / CBS 172.66 / WB 5094)</name>
    <dbReference type="NCBI Taxonomy" id="690307"/>
    <lineage>
        <taxon>Eukaryota</taxon>
        <taxon>Fungi</taxon>
        <taxon>Dikarya</taxon>
        <taxon>Ascomycota</taxon>
        <taxon>Pezizomycotina</taxon>
        <taxon>Eurotiomycetes</taxon>
        <taxon>Eurotiomycetidae</taxon>
        <taxon>Eurotiales</taxon>
        <taxon>Aspergillaceae</taxon>
        <taxon>Aspergillus</taxon>
        <taxon>Aspergillus subgen. Circumdati</taxon>
    </lineage>
</organism>
<dbReference type="AlphaFoldDB" id="A0A1L9WR59"/>
<name>A0A1L9WR59_ASPA1</name>
<accession>A0A1L9WR59</accession>
<proteinExistence type="predicted"/>
<sequence>MSPGTEQQELVAFTLTPVVLVATTPLSTQRDRMPRLLSPLLYDAGACSLSVRAGFSCESAPGKYIWPPYGPSARKNQHHIWITYLS</sequence>
<evidence type="ECO:0000313" key="1">
    <source>
        <dbReference type="EMBL" id="OJJ98675.1"/>
    </source>
</evidence>
<dbReference type="VEuPathDB" id="FungiDB:ASPACDRAFT_121230"/>
<evidence type="ECO:0000313" key="2">
    <source>
        <dbReference type="Proteomes" id="UP000184546"/>
    </source>
</evidence>